<feature type="transmembrane region" description="Helical" evidence="6">
    <location>
        <begin position="113"/>
        <end position="134"/>
    </location>
</feature>
<dbReference type="PANTHER" id="PTHR33545:SF5">
    <property type="entry name" value="UPF0750 MEMBRANE PROTEIN YITT"/>
    <property type="match status" value="1"/>
</dbReference>
<dbReference type="InterPro" id="IPR015867">
    <property type="entry name" value="N-reg_PII/ATP_PRibTrfase_C"/>
</dbReference>
<dbReference type="Gene3D" id="3.30.70.120">
    <property type="match status" value="1"/>
</dbReference>
<dbReference type="CDD" id="cd16380">
    <property type="entry name" value="YitT_C"/>
    <property type="match status" value="1"/>
</dbReference>
<organism evidence="8 9">
    <name type="scientific">Candidatus Limisoma faecipullorum</name>
    <dbReference type="NCBI Taxonomy" id="2840854"/>
    <lineage>
        <taxon>Bacteria</taxon>
        <taxon>Pseudomonadati</taxon>
        <taxon>Bacteroidota</taxon>
        <taxon>Bacteroidia</taxon>
        <taxon>Bacteroidales</taxon>
        <taxon>Candidatus Limisoma</taxon>
    </lineage>
</organism>
<feature type="domain" description="DUF2179" evidence="7">
    <location>
        <begin position="228"/>
        <end position="282"/>
    </location>
</feature>
<reference evidence="8" key="2">
    <citation type="journal article" date="2021" name="PeerJ">
        <title>Extensive microbial diversity within the chicken gut microbiome revealed by metagenomics and culture.</title>
        <authorList>
            <person name="Gilroy R."/>
            <person name="Ravi A."/>
            <person name="Getino M."/>
            <person name="Pursley I."/>
            <person name="Horton D.L."/>
            <person name="Alikhan N.F."/>
            <person name="Baker D."/>
            <person name="Gharbi K."/>
            <person name="Hall N."/>
            <person name="Watson M."/>
            <person name="Adriaenssens E.M."/>
            <person name="Foster-Nyarko E."/>
            <person name="Jarju S."/>
            <person name="Secka A."/>
            <person name="Antonio M."/>
            <person name="Oren A."/>
            <person name="Chaudhuri R.R."/>
            <person name="La Ragione R."/>
            <person name="Hildebrand F."/>
            <person name="Pallen M.J."/>
        </authorList>
    </citation>
    <scope>NUCLEOTIDE SEQUENCE</scope>
    <source>
        <strain evidence="8">6919</strain>
    </source>
</reference>
<protein>
    <submittedName>
        <fullName evidence="8">YitT family protein</fullName>
    </submittedName>
</protein>
<evidence type="ECO:0000256" key="2">
    <source>
        <dbReference type="ARBA" id="ARBA00022475"/>
    </source>
</evidence>
<dbReference type="AlphaFoldDB" id="A0A9D9IN07"/>
<comment type="caution">
    <text evidence="8">The sequence shown here is derived from an EMBL/GenBank/DDBJ whole genome shotgun (WGS) entry which is preliminary data.</text>
</comment>
<dbReference type="InterPro" id="IPR003740">
    <property type="entry name" value="YitT"/>
</dbReference>
<evidence type="ECO:0000256" key="6">
    <source>
        <dbReference type="SAM" id="Phobius"/>
    </source>
</evidence>
<feature type="transmembrane region" description="Helical" evidence="6">
    <location>
        <begin position="15"/>
        <end position="34"/>
    </location>
</feature>
<reference evidence="8" key="1">
    <citation type="submission" date="2020-10" db="EMBL/GenBank/DDBJ databases">
        <authorList>
            <person name="Gilroy R."/>
        </authorList>
    </citation>
    <scope>NUCLEOTIDE SEQUENCE</scope>
    <source>
        <strain evidence="8">6919</strain>
    </source>
</reference>
<dbReference type="GO" id="GO:0005886">
    <property type="term" value="C:plasma membrane"/>
    <property type="evidence" value="ECO:0007669"/>
    <property type="project" value="UniProtKB-SubCell"/>
</dbReference>
<evidence type="ECO:0000259" key="7">
    <source>
        <dbReference type="Pfam" id="PF10035"/>
    </source>
</evidence>
<feature type="transmembrane region" description="Helical" evidence="6">
    <location>
        <begin position="54"/>
        <end position="74"/>
    </location>
</feature>
<dbReference type="InterPro" id="IPR019264">
    <property type="entry name" value="DUF2179"/>
</dbReference>
<proteinExistence type="predicted"/>
<keyword evidence="3 6" id="KW-0812">Transmembrane</keyword>
<keyword evidence="5 6" id="KW-0472">Membrane</keyword>
<dbReference type="PIRSF" id="PIRSF006483">
    <property type="entry name" value="Membrane_protein_YitT"/>
    <property type="match status" value="1"/>
</dbReference>
<evidence type="ECO:0000256" key="1">
    <source>
        <dbReference type="ARBA" id="ARBA00004651"/>
    </source>
</evidence>
<keyword evidence="2" id="KW-1003">Cell membrane</keyword>
<dbReference type="Pfam" id="PF10035">
    <property type="entry name" value="DUF2179"/>
    <property type="match status" value="1"/>
</dbReference>
<accession>A0A9D9IN07</accession>
<dbReference type="EMBL" id="JADIMC010000023">
    <property type="protein sequence ID" value="MBO8475718.1"/>
    <property type="molecule type" value="Genomic_DNA"/>
</dbReference>
<dbReference type="Pfam" id="PF02588">
    <property type="entry name" value="YitT_membrane"/>
    <property type="match status" value="1"/>
</dbReference>
<sequence length="311" mass="34705">MLIPKINVWHLAKDCTMILLGLVLYSVGFCGFILPKGVIMGGLAGVASLIYFQTSIPVAISFYALNIALLAIACRVVGWQFVLKTIFGATFLSVFIGIAQPFFEAYPIALPETFLDCIIGAVLCGTGVGIAFTHNGSTGGTDIVAAMVSKYRQISVGRMILYVDLIIISSSYIMYQDLDRVIYGYVVLVFQSFMTDQVINNNRQAVQFTIFSKKWDEIATAVNRELHRGCTIIDGTGWYTRREVKMLIIFCRKNEALYIYRLIKALDVHAFISQANVNTIYGEGFDEMKVKARRRLDKDHADDAPRTQSPE</sequence>
<dbReference type="Proteomes" id="UP000823598">
    <property type="component" value="Unassembled WGS sequence"/>
</dbReference>
<evidence type="ECO:0000256" key="4">
    <source>
        <dbReference type="ARBA" id="ARBA00022989"/>
    </source>
</evidence>
<name>A0A9D9IN07_9BACT</name>
<feature type="transmembrane region" description="Helical" evidence="6">
    <location>
        <begin position="155"/>
        <end position="175"/>
    </location>
</feature>
<keyword evidence="4 6" id="KW-1133">Transmembrane helix</keyword>
<evidence type="ECO:0000313" key="8">
    <source>
        <dbReference type="EMBL" id="MBO8475718.1"/>
    </source>
</evidence>
<evidence type="ECO:0000256" key="5">
    <source>
        <dbReference type="ARBA" id="ARBA00023136"/>
    </source>
</evidence>
<feature type="transmembrane region" description="Helical" evidence="6">
    <location>
        <begin position="81"/>
        <end position="101"/>
    </location>
</feature>
<gene>
    <name evidence="8" type="ORF">IAB88_01840</name>
</gene>
<evidence type="ECO:0000256" key="3">
    <source>
        <dbReference type="ARBA" id="ARBA00022692"/>
    </source>
</evidence>
<evidence type="ECO:0000313" key="9">
    <source>
        <dbReference type="Proteomes" id="UP000823598"/>
    </source>
</evidence>
<dbReference type="InterPro" id="IPR051461">
    <property type="entry name" value="UPF0750_membrane"/>
</dbReference>
<comment type="subcellular location">
    <subcellularLocation>
        <location evidence="1">Cell membrane</location>
        <topology evidence="1">Multi-pass membrane protein</topology>
    </subcellularLocation>
</comment>
<dbReference type="PANTHER" id="PTHR33545">
    <property type="entry name" value="UPF0750 MEMBRANE PROTEIN YITT-RELATED"/>
    <property type="match status" value="1"/>
</dbReference>